<dbReference type="InterPro" id="IPR058625">
    <property type="entry name" value="MdtA-like_BSH"/>
</dbReference>
<gene>
    <name evidence="2" type="ORF">JANAI62_07850</name>
</gene>
<dbReference type="EMBL" id="BPFH01000001">
    <property type="protein sequence ID" value="GIT94162.1"/>
    <property type="molecule type" value="Genomic_DNA"/>
</dbReference>
<dbReference type="SUPFAM" id="SSF111369">
    <property type="entry name" value="HlyD-like secretion proteins"/>
    <property type="match status" value="1"/>
</dbReference>
<comment type="caution">
    <text evidence="2">The sequence shown here is derived from an EMBL/GenBank/DDBJ whole genome shotgun (WGS) entry which is preliminary data.</text>
</comment>
<dbReference type="Gene3D" id="2.40.50.100">
    <property type="match status" value="1"/>
</dbReference>
<evidence type="ECO:0000313" key="2">
    <source>
        <dbReference type="EMBL" id="GIT94162.1"/>
    </source>
</evidence>
<accession>A0ABQ4NIB5</accession>
<organism evidence="2 3">
    <name type="scientific">Jannaschia pagri</name>
    <dbReference type="NCBI Taxonomy" id="2829797"/>
    <lineage>
        <taxon>Bacteria</taxon>
        <taxon>Pseudomonadati</taxon>
        <taxon>Pseudomonadota</taxon>
        <taxon>Alphaproteobacteria</taxon>
        <taxon>Rhodobacterales</taxon>
        <taxon>Roseobacteraceae</taxon>
        <taxon>Jannaschia</taxon>
    </lineage>
</organism>
<feature type="domain" description="Multidrug resistance protein MdtA-like barrel-sandwich hybrid" evidence="1">
    <location>
        <begin position="76"/>
        <end position="261"/>
    </location>
</feature>
<evidence type="ECO:0000259" key="1">
    <source>
        <dbReference type="Pfam" id="PF25917"/>
    </source>
</evidence>
<dbReference type="Gene3D" id="1.10.287.470">
    <property type="entry name" value="Helix hairpin bin"/>
    <property type="match status" value="1"/>
</dbReference>
<dbReference type="RefSeq" id="WP_220747656.1">
    <property type="nucleotide sequence ID" value="NZ_BPFH01000001.1"/>
</dbReference>
<dbReference type="PANTHER" id="PTHR30469">
    <property type="entry name" value="MULTIDRUG RESISTANCE PROTEIN MDTA"/>
    <property type="match status" value="1"/>
</dbReference>
<proteinExistence type="predicted"/>
<protein>
    <submittedName>
        <fullName evidence="2">Hemolysin D</fullName>
    </submittedName>
</protein>
<keyword evidence="3" id="KW-1185">Reference proteome</keyword>
<name>A0ABQ4NIB5_9RHOB</name>
<reference evidence="2 3" key="1">
    <citation type="submission" date="2021-05" db="EMBL/GenBank/DDBJ databases">
        <title>Bacteria Genome sequencing.</title>
        <authorList>
            <person name="Takabe Y."/>
            <person name="Nakajima Y."/>
            <person name="Suzuki S."/>
            <person name="Shiozaki T."/>
        </authorList>
    </citation>
    <scope>NUCLEOTIDE SEQUENCE [LARGE SCALE GENOMIC DNA]</scope>
    <source>
        <strain evidence="2 3">AI_62</strain>
    </source>
</reference>
<sequence>MRFLGRSLVALFLTALTAGLLVWAGQITYAALEDRRAREGGGPPARERVLAANVVLATPERVTPTLTAFGEVQARRVLEVRAPVAGRIVDLADGFEEGGTVIEGQLLLRIDPAEAEAALAVARADLAGAEAEARDAVRGLELAQAELSGAQAQRDLQARALQRQQDLTDRGVGAAINLEAAELALANAEQTILTRRGALAQAETRVDSAALAIDRARISLSEAERDVSDRALLAEFDGQLSDVGVLRGGLVATNEQVAILIDPSELEVAFRLSAAEHVRLLDGSGDLVGAEVVAVLDVLGLDLQAPGRITREAPAVGEGQTGRLVFARLDGAEGFRPGDFVRVTVQEPPLDRAIRLPATALSAQNQVLVLGEEDRLEERPVTLLRRQGDDVLVRGDIAGREIVAGRTPALGAGIKVRPLRPAAADEIPAAPETVALDPDRRARIVAFIEGNTRMPAPVKARLLSQLEQEEVPVSVVARIEGRMGG</sequence>
<dbReference type="PANTHER" id="PTHR30469:SF15">
    <property type="entry name" value="HLYD FAMILY OF SECRETION PROTEINS"/>
    <property type="match status" value="1"/>
</dbReference>
<dbReference type="Pfam" id="PF25917">
    <property type="entry name" value="BSH_RND"/>
    <property type="match status" value="1"/>
</dbReference>
<dbReference type="Proteomes" id="UP000786693">
    <property type="component" value="Unassembled WGS sequence"/>
</dbReference>
<evidence type="ECO:0000313" key="3">
    <source>
        <dbReference type="Proteomes" id="UP000786693"/>
    </source>
</evidence>
<dbReference type="Gene3D" id="2.40.420.20">
    <property type="match status" value="1"/>
</dbReference>